<feature type="domain" description="Sulfatase N-terminal" evidence="1">
    <location>
        <begin position="32"/>
        <end position="367"/>
    </location>
</feature>
<organism evidence="2 3">
    <name type="scientific">Algibacter miyuki</name>
    <dbReference type="NCBI Taxonomy" id="1306933"/>
    <lineage>
        <taxon>Bacteria</taxon>
        <taxon>Pseudomonadati</taxon>
        <taxon>Bacteroidota</taxon>
        <taxon>Flavobacteriia</taxon>
        <taxon>Flavobacteriales</taxon>
        <taxon>Flavobacteriaceae</taxon>
        <taxon>Algibacter</taxon>
    </lineage>
</organism>
<accession>A0ABV5H035</accession>
<evidence type="ECO:0000313" key="3">
    <source>
        <dbReference type="Proteomes" id="UP001589590"/>
    </source>
</evidence>
<dbReference type="CDD" id="cd16031">
    <property type="entry name" value="G6S_like"/>
    <property type="match status" value="1"/>
</dbReference>
<proteinExistence type="predicted"/>
<dbReference type="Gene3D" id="3.40.720.10">
    <property type="entry name" value="Alkaline Phosphatase, subunit A"/>
    <property type="match status" value="1"/>
</dbReference>
<dbReference type="EMBL" id="JBHMFA010000006">
    <property type="protein sequence ID" value="MFB9105246.1"/>
    <property type="molecule type" value="Genomic_DNA"/>
</dbReference>
<dbReference type="PANTHER" id="PTHR43108">
    <property type="entry name" value="N-ACETYLGLUCOSAMINE-6-SULFATASE FAMILY MEMBER"/>
    <property type="match status" value="1"/>
</dbReference>
<evidence type="ECO:0000259" key="1">
    <source>
        <dbReference type="Pfam" id="PF00884"/>
    </source>
</evidence>
<dbReference type="InterPro" id="IPR017850">
    <property type="entry name" value="Alkaline_phosphatase_core_sf"/>
</dbReference>
<reference evidence="2 3" key="1">
    <citation type="submission" date="2024-09" db="EMBL/GenBank/DDBJ databases">
        <authorList>
            <person name="Sun Q."/>
            <person name="Mori K."/>
        </authorList>
    </citation>
    <scope>NUCLEOTIDE SEQUENCE [LARGE SCALE GENOMIC DNA]</scope>
    <source>
        <strain evidence="2 3">CECT 8300</strain>
    </source>
</reference>
<dbReference type="Pfam" id="PF00884">
    <property type="entry name" value="Sulfatase"/>
    <property type="match status" value="1"/>
</dbReference>
<dbReference type="PANTHER" id="PTHR43108:SF6">
    <property type="entry name" value="N-SULPHOGLUCOSAMINE SULPHOHYDROLASE"/>
    <property type="match status" value="1"/>
</dbReference>
<protein>
    <submittedName>
        <fullName evidence="2">Sulfatase</fullName>
    </submittedName>
</protein>
<name>A0ABV5H035_9FLAO</name>
<dbReference type="RefSeq" id="WP_290274670.1">
    <property type="nucleotide sequence ID" value="NZ_JAUFQP010000016.1"/>
</dbReference>
<comment type="caution">
    <text evidence="2">The sequence shown here is derived from an EMBL/GenBank/DDBJ whole genome shotgun (WGS) entry which is preliminary data.</text>
</comment>
<evidence type="ECO:0000313" key="2">
    <source>
        <dbReference type="EMBL" id="MFB9105246.1"/>
    </source>
</evidence>
<dbReference type="InterPro" id="IPR000917">
    <property type="entry name" value="Sulfatase_N"/>
</dbReference>
<dbReference type="Proteomes" id="UP001589590">
    <property type="component" value="Unassembled WGS sequence"/>
</dbReference>
<keyword evidence="3" id="KW-1185">Reference proteome</keyword>
<gene>
    <name evidence="2" type="ORF">ACFFU1_10060</name>
</gene>
<dbReference type="SUPFAM" id="SSF53649">
    <property type="entry name" value="Alkaline phosphatase-like"/>
    <property type="match status" value="1"/>
</dbReference>
<sequence length="472" mass="54078">MKNLQKILFCALIVLLSNSCKTEKDTPKAEKPNILFVLVDDQRHDMIGSAGHPIIKTPTVDKLAKHGLRFTNTYVTTPICAASRASILTGLYESKHDYTFGKKPLKTQFTSNAYPNLLKQAGYTTGFVGKLGVNLEKKDSMLKNMFDFYKLSPSNAPYFKKLPDGSLKHSAEIRGDEAVEFINNQTSEKPFCLSISFNAVHAVDANLTPGNAGHYPYPKAVSDMYADVEMPKPELSHQSIYDNHPDFLKNSLNRERYFWRWDTEEKYQTNMKAYYRMISGYDNVLKRILATLEAKGLDKNTIIIYTADNGYYMGNRGFAGKWTHYEESLHVPLIIYDPRKSSQDTGKTTDKTALNIDISATILDMAGLSIPQSYQGQSLLPVLNNEDTENWRSDFLIEHRMEHEKLPKYVGLHTPKYVYVNYYEQNPAYEYLHDLEIDPDQIENLRNNPNYTKVLETMRTQCKDLENNMKND</sequence>